<name>A0AAE0I3J5_9PEZI</name>
<reference evidence="2" key="1">
    <citation type="journal article" date="2023" name="Mol. Phylogenet. Evol.">
        <title>Genome-scale phylogeny and comparative genomics of the fungal order Sordariales.</title>
        <authorList>
            <person name="Hensen N."/>
            <person name="Bonometti L."/>
            <person name="Westerberg I."/>
            <person name="Brannstrom I.O."/>
            <person name="Guillou S."/>
            <person name="Cros-Aarteil S."/>
            <person name="Calhoun S."/>
            <person name="Haridas S."/>
            <person name="Kuo A."/>
            <person name="Mondo S."/>
            <person name="Pangilinan J."/>
            <person name="Riley R."/>
            <person name="LaButti K."/>
            <person name="Andreopoulos B."/>
            <person name="Lipzen A."/>
            <person name="Chen C."/>
            <person name="Yan M."/>
            <person name="Daum C."/>
            <person name="Ng V."/>
            <person name="Clum A."/>
            <person name="Steindorff A."/>
            <person name="Ohm R.A."/>
            <person name="Martin F."/>
            <person name="Silar P."/>
            <person name="Natvig D.O."/>
            <person name="Lalanne C."/>
            <person name="Gautier V."/>
            <person name="Ament-Velasquez S.L."/>
            <person name="Kruys A."/>
            <person name="Hutchinson M.I."/>
            <person name="Powell A.J."/>
            <person name="Barry K."/>
            <person name="Miller A.N."/>
            <person name="Grigoriev I.V."/>
            <person name="Debuchy R."/>
            <person name="Gladieux P."/>
            <person name="Hiltunen Thoren M."/>
            <person name="Johannesson H."/>
        </authorList>
    </citation>
    <scope>NUCLEOTIDE SEQUENCE</scope>
    <source>
        <strain evidence="2">CBS 118394</strain>
    </source>
</reference>
<feature type="non-terminal residue" evidence="2">
    <location>
        <position position="133"/>
    </location>
</feature>
<dbReference type="Pfam" id="PF24494">
    <property type="entry name" value="DUF7587"/>
    <property type="match status" value="1"/>
</dbReference>
<gene>
    <name evidence="2" type="ORF">B0H66DRAFT_456589</name>
</gene>
<evidence type="ECO:0000313" key="3">
    <source>
        <dbReference type="Proteomes" id="UP001283341"/>
    </source>
</evidence>
<sequence length="133" mass="15544">GGGPRPPIVYCVVHSEQPFGSIKARAFGTRQTDPLYFQIMLQRRLSWRCREKSPFMSVTNDYSKALRVFAFCLTRRFKDIKILTIRTEGNEWKDEGQRMWHVDTLVEQLGLTSCKYYESEWVIEDSIPSTCIV</sequence>
<evidence type="ECO:0000259" key="1">
    <source>
        <dbReference type="Pfam" id="PF24494"/>
    </source>
</evidence>
<reference evidence="2" key="2">
    <citation type="submission" date="2023-06" db="EMBL/GenBank/DDBJ databases">
        <authorList>
            <consortium name="Lawrence Berkeley National Laboratory"/>
            <person name="Haridas S."/>
            <person name="Hensen N."/>
            <person name="Bonometti L."/>
            <person name="Westerberg I."/>
            <person name="Brannstrom I.O."/>
            <person name="Guillou S."/>
            <person name="Cros-Aarteil S."/>
            <person name="Calhoun S."/>
            <person name="Kuo A."/>
            <person name="Mondo S."/>
            <person name="Pangilinan J."/>
            <person name="Riley R."/>
            <person name="Labutti K."/>
            <person name="Andreopoulos B."/>
            <person name="Lipzen A."/>
            <person name="Chen C."/>
            <person name="Yanf M."/>
            <person name="Daum C."/>
            <person name="Ng V."/>
            <person name="Clum A."/>
            <person name="Steindorff A."/>
            <person name="Ohm R."/>
            <person name="Martin F."/>
            <person name="Silar P."/>
            <person name="Natvig D."/>
            <person name="Lalanne C."/>
            <person name="Gautier V."/>
            <person name="Ament-Velasquez S.L."/>
            <person name="Kruys A."/>
            <person name="Hutchinson M.I."/>
            <person name="Powell A.J."/>
            <person name="Barry K."/>
            <person name="Miller A.N."/>
            <person name="Grigoriev I.V."/>
            <person name="Debuchy R."/>
            <person name="Gladieux P."/>
            <person name="Thoren M.H."/>
            <person name="Johannesson H."/>
        </authorList>
    </citation>
    <scope>NUCLEOTIDE SEQUENCE</scope>
    <source>
        <strain evidence="2">CBS 118394</strain>
    </source>
</reference>
<dbReference type="Proteomes" id="UP001283341">
    <property type="component" value="Unassembled WGS sequence"/>
</dbReference>
<organism evidence="2 3">
    <name type="scientific">Apodospora peruviana</name>
    <dbReference type="NCBI Taxonomy" id="516989"/>
    <lineage>
        <taxon>Eukaryota</taxon>
        <taxon>Fungi</taxon>
        <taxon>Dikarya</taxon>
        <taxon>Ascomycota</taxon>
        <taxon>Pezizomycotina</taxon>
        <taxon>Sordariomycetes</taxon>
        <taxon>Sordariomycetidae</taxon>
        <taxon>Sordariales</taxon>
        <taxon>Lasiosphaeriaceae</taxon>
        <taxon>Apodospora</taxon>
    </lineage>
</organism>
<feature type="non-terminal residue" evidence="2">
    <location>
        <position position="1"/>
    </location>
</feature>
<proteinExistence type="predicted"/>
<evidence type="ECO:0000313" key="2">
    <source>
        <dbReference type="EMBL" id="KAK3317934.1"/>
    </source>
</evidence>
<dbReference type="EMBL" id="JAUEDM010000004">
    <property type="protein sequence ID" value="KAK3317934.1"/>
    <property type="molecule type" value="Genomic_DNA"/>
</dbReference>
<dbReference type="InterPro" id="IPR056009">
    <property type="entry name" value="DUF7587"/>
</dbReference>
<dbReference type="AlphaFoldDB" id="A0AAE0I3J5"/>
<feature type="domain" description="DUF7587" evidence="1">
    <location>
        <begin position="27"/>
        <end position="133"/>
    </location>
</feature>
<accession>A0AAE0I3J5</accession>
<comment type="caution">
    <text evidence="2">The sequence shown here is derived from an EMBL/GenBank/DDBJ whole genome shotgun (WGS) entry which is preliminary data.</text>
</comment>
<keyword evidence="3" id="KW-1185">Reference proteome</keyword>
<protein>
    <recommendedName>
        <fullName evidence="1">DUF7587 domain-containing protein</fullName>
    </recommendedName>
</protein>